<organism evidence="3 4">
    <name type="scientific">Paludisphaera mucosa</name>
    <dbReference type="NCBI Taxonomy" id="3030827"/>
    <lineage>
        <taxon>Bacteria</taxon>
        <taxon>Pseudomonadati</taxon>
        <taxon>Planctomycetota</taxon>
        <taxon>Planctomycetia</taxon>
        <taxon>Isosphaerales</taxon>
        <taxon>Isosphaeraceae</taxon>
        <taxon>Paludisphaera</taxon>
    </lineage>
</organism>
<feature type="chain" id="PRO_5046193521" description="Carboxymuconolactone decarboxylase-like domain-containing protein" evidence="2">
    <location>
        <begin position="24"/>
        <end position="469"/>
    </location>
</feature>
<keyword evidence="2" id="KW-0732">Signal</keyword>
<evidence type="ECO:0000313" key="3">
    <source>
        <dbReference type="EMBL" id="MDG3002737.1"/>
    </source>
</evidence>
<dbReference type="Gene3D" id="1.20.1290.10">
    <property type="entry name" value="AhpD-like"/>
    <property type="match status" value="2"/>
</dbReference>
<evidence type="ECO:0000256" key="2">
    <source>
        <dbReference type="SAM" id="SignalP"/>
    </source>
</evidence>
<evidence type="ECO:0000313" key="4">
    <source>
        <dbReference type="Proteomes" id="UP001216907"/>
    </source>
</evidence>
<evidence type="ECO:0000256" key="1">
    <source>
        <dbReference type="SAM" id="MobiDB-lite"/>
    </source>
</evidence>
<reference evidence="3 4" key="1">
    <citation type="submission" date="2023-03" db="EMBL/GenBank/DDBJ databases">
        <title>Paludisphaera mucosa sp. nov. a novel planctomycete from northern fen.</title>
        <authorList>
            <person name="Ivanova A."/>
        </authorList>
    </citation>
    <scope>NUCLEOTIDE SEQUENCE [LARGE SCALE GENOMIC DNA]</scope>
    <source>
        <strain evidence="3 4">Pla2</strain>
    </source>
</reference>
<sequence length="469" mass="50868">MITRRLAASFTLASALLAPAVKAGDEGAPSPVAVTRPGLKEVLEGSKKSQPRLPLPPLTPEEKARAEKAAANPNGGVFAGIVNNGRMRNFYLAPEFRSEFYVRPSDAGKTDPKTILRWGAGDPAMPLDPTVRIMFFWLVARANNCYYCLGHQEVKLKAAGVSDDQLAALDTDWSSFKPADAAAFAFVKKLARTPQEIATADVEALRRHHDDLAILDMIFSTGNYCAMTRWTGGLAIPQEDHRDYLTPTAAAYRQLPSLVAPLDPERGGSQVVCKPAAANRPALESRPDVEAALAAARERKPRLTLVDEEKARKILPDDWSAAPLSNWVRLLANFPEAGKARILSITAGAAADKGVLDPTLRAQIAWIAARQDRAWYALGQARKRLHDLGQSDDAIFAIDAPDDRFSAGQKAVFHLAKKLTADPALVTDADVAAVRKHFSDRETAEVVYFVTVAAFFDRVTEAAGIPLES</sequence>
<comment type="caution">
    <text evidence="3">The sequence shown here is derived from an EMBL/GenBank/DDBJ whole genome shotgun (WGS) entry which is preliminary data.</text>
</comment>
<gene>
    <name evidence="3" type="ORF">PZE19_02960</name>
</gene>
<dbReference type="RefSeq" id="WP_277859101.1">
    <property type="nucleotide sequence ID" value="NZ_JARRAG010000001.1"/>
</dbReference>
<feature type="region of interest" description="Disordered" evidence="1">
    <location>
        <begin position="43"/>
        <end position="69"/>
    </location>
</feature>
<name>A0ABT6F581_9BACT</name>
<evidence type="ECO:0008006" key="5">
    <source>
        <dbReference type="Google" id="ProtNLM"/>
    </source>
</evidence>
<dbReference type="PANTHER" id="PTHR34846:SF5">
    <property type="entry name" value="CARBOXYMUCONOLACTONE DECARBOXYLASE-LIKE DOMAIN-CONTAINING PROTEIN"/>
    <property type="match status" value="1"/>
</dbReference>
<dbReference type="InterPro" id="IPR029032">
    <property type="entry name" value="AhpD-like"/>
</dbReference>
<protein>
    <recommendedName>
        <fullName evidence="5">Carboxymuconolactone decarboxylase-like domain-containing protein</fullName>
    </recommendedName>
</protein>
<dbReference type="PANTHER" id="PTHR34846">
    <property type="entry name" value="4-CARBOXYMUCONOLACTONE DECARBOXYLASE FAMILY PROTEIN (AFU_ORTHOLOGUE AFUA_6G11590)"/>
    <property type="match status" value="1"/>
</dbReference>
<keyword evidence="4" id="KW-1185">Reference proteome</keyword>
<dbReference type="SUPFAM" id="SSF69118">
    <property type="entry name" value="AhpD-like"/>
    <property type="match status" value="2"/>
</dbReference>
<dbReference type="EMBL" id="JARRAG010000001">
    <property type="protein sequence ID" value="MDG3002737.1"/>
    <property type="molecule type" value="Genomic_DNA"/>
</dbReference>
<accession>A0ABT6F581</accession>
<proteinExistence type="predicted"/>
<dbReference type="Proteomes" id="UP001216907">
    <property type="component" value="Unassembled WGS sequence"/>
</dbReference>
<feature type="signal peptide" evidence="2">
    <location>
        <begin position="1"/>
        <end position="23"/>
    </location>
</feature>